<feature type="compositionally biased region" description="Polar residues" evidence="1">
    <location>
        <begin position="131"/>
        <end position="145"/>
    </location>
</feature>
<name>A0AAN6V452_9PEZI</name>
<dbReference type="GeneID" id="87817051"/>
<dbReference type="PROSITE" id="PS51212">
    <property type="entry name" value="WSC"/>
    <property type="match status" value="1"/>
</dbReference>
<accession>A0AAN6V452</accession>
<dbReference type="EMBL" id="MU853577">
    <property type="protein sequence ID" value="KAK4144415.1"/>
    <property type="molecule type" value="Genomic_DNA"/>
</dbReference>
<sequence length="294" mass="31500">MVFRPRPTDDGTDLPIPNGARNRGGSIIVWSGHPGKQPVHPWHNAQANHQKGSVVLGNGLNELEASPSGSPLSPSASSLQNRRIFNLRPSTLILSCILFLVTSALIVVGTLLGSKIAKLENTIPGLALHSSPDSANQTSPGHNQNSPSSSSTSSSPSATTTYAASPSDLPPPLPPTISVSGWTYLGCYYDSEVRILPDAFLSAVNMTNQVCSEYCTNSYTNKNNNNSNNQRRRTAPRHFGTQVALQCYCGTADNAVLATRRAPDWQCMHQCAGRMSAAERCGGDWALTLWERDG</sequence>
<feature type="compositionally biased region" description="Low complexity" evidence="1">
    <location>
        <begin position="146"/>
        <end position="167"/>
    </location>
</feature>
<feature type="region of interest" description="Disordered" evidence="1">
    <location>
        <begin position="1"/>
        <end position="22"/>
    </location>
</feature>
<keyword evidence="2" id="KW-0812">Transmembrane</keyword>
<feature type="domain" description="WSC" evidence="3">
    <location>
        <begin position="181"/>
        <end position="293"/>
    </location>
</feature>
<dbReference type="Proteomes" id="UP001302676">
    <property type="component" value="Unassembled WGS sequence"/>
</dbReference>
<dbReference type="RefSeq" id="XP_062637786.1">
    <property type="nucleotide sequence ID" value="XM_062780438.1"/>
</dbReference>
<comment type="caution">
    <text evidence="4">The sequence shown here is derived from an EMBL/GenBank/DDBJ whole genome shotgun (WGS) entry which is preliminary data.</text>
</comment>
<evidence type="ECO:0000313" key="5">
    <source>
        <dbReference type="Proteomes" id="UP001302676"/>
    </source>
</evidence>
<feature type="region of interest" description="Disordered" evidence="1">
    <location>
        <begin position="130"/>
        <end position="170"/>
    </location>
</feature>
<proteinExistence type="predicted"/>
<reference evidence="4" key="2">
    <citation type="submission" date="2023-05" db="EMBL/GenBank/DDBJ databases">
        <authorList>
            <consortium name="Lawrence Berkeley National Laboratory"/>
            <person name="Steindorff A."/>
            <person name="Hensen N."/>
            <person name="Bonometti L."/>
            <person name="Westerberg I."/>
            <person name="Brannstrom I.O."/>
            <person name="Guillou S."/>
            <person name="Cros-Aarteil S."/>
            <person name="Calhoun S."/>
            <person name="Haridas S."/>
            <person name="Kuo A."/>
            <person name="Mondo S."/>
            <person name="Pangilinan J."/>
            <person name="Riley R."/>
            <person name="Labutti K."/>
            <person name="Andreopoulos B."/>
            <person name="Lipzen A."/>
            <person name="Chen C."/>
            <person name="Yanf M."/>
            <person name="Daum C."/>
            <person name="Ng V."/>
            <person name="Clum A."/>
            <person name="Ohm R."/>
            <person name="Martin F."/>
            <person name="Silar P."/>
            <person name="Natvig D."/>
            <person name="Lalanne C."/>
            <person name="Gautier V."/>
            <person name="Ament-Velasquez S.L."/>
            <person name="Kruys A."/>
            <person name="Hutchinson M.I."/>
            <person name="Powell A.J."/>
            <person name="Barry K."/>
            <person name="Miller A.N."/>
            <person name="Grigoriev I.V."/>
            <person name="Debuchy R."/>
            <person name="Gladieux P."/>
            <person name="Thoren M.H."/>
            <person name="Johannesson H."/>
        </authorList>
    </citation>
    <scope>NUCLEOTIDE SEQUENCE</scope>
    <source>
        <strain evidence="4">CBS 141.50</strain>
    </source>
</reference>
<feature type="transmembrane region" description="Helical" evidence="2">
    <location>
        <begin position="92"/>
        <end position="112"/>
    </location>
</feature>
<evidence type="ECO:0000256" key="2">
    <source>
        <dbReference type="SAM" id="Phobius"/>
    </source>
</evidence>
<keyword evidence="2" id="KW-1133">Transmembrane helix</keyword>
<dbReference type="InterPro" id="IPR002889">
    <property type="entry name" value="WSC_carb-bd"/>
</dbReference>
<reference evidence="4" key="1">
    <citation type="journal article" date="2023" name="Mol. Phylogenet. Evol.">
        <title>Genome-scale phylogeny and comparative genomics of the fungal order Sordariales.</title>
        <authorList>
            <person name="Hensen N."/>
            <person name="Bonometti L."/>
            <person name="Westerberg I."/>
            <person name="Brannstrom I.O."/>
            <person name="Guillou S."/>
            <person name="Cros-Aarteil S."/>
            <person name="Calhoun S."/>
            <person name="Haridas S."/>
            <person name="Kuo A."/>
            <person name="Mondo S."/>
            <person name="Pangilinan J."/>
            <person name="Riley R."/>
            <person name="LaButti K."/>
            <person name="Andreopoulos B."/>
            <person name="Lipzen A."/>
            <person name="Chen C."/>
            <person name="Yan M."/>
            <person name="Daum C."/>
            <person name="Ng V."/>
            <person name="Clum A."/>
            <person name="Steindorff A."/>
            <person name="Ohm R.A."/>
            <person name="Martin F."/>
            <person name="Silar P."/>
            <person name="Natvig D.O."/>
            <person name="Lalanne C."/>
            <person name="Gautier V."/>
            <person name="Ament-Velasquez S.L."/>
            <person name="Kruys A."/>
            <person name="Hutchinson M.I."/>
            <person name="Powell A.J."/>
            <person name="Barry K."/>
            <person name="Miller A.N."/>
            <person name="Grigoriev I.V."/>
            <person name="Debuchy R."/>
            <person name="Gladieux P."/>
            <person name="Hiltunen Thoren M."/>
            <person name="Johannesson H."/>
        </authorList>
    </citation>
    <scope>NUCLEOTIDE SEQUENCE</scope>
    <source>
        <strain evidence="4">CBS 141.50</strain>
    </source>
</reference>
<protein>
    <recommendedName>
        <fullName evidence="3">WSC domain-containing protein</fullName>
    </recommendedName>
</protein>
<evidence type="ECO:0000313" key="4">
    <source>
        <dbReference type="EMBL" id="KAK4144415.1"/>
    </source>
</evidence>
<organism evidence="4 5">
    <name type="scientific">Dichotomopilus funicola</name>
    <dbReference type="NCBI Taxonomy" id="1934379"/>
    <lineage>
        <taxon>Eukaryota</taxon>
        <taxon>Fungi</taxon>
        <taxon>Dikarya</taxon>
        <taxon>Ascomycota</taxon>
        <taxon>Pezizomycotina</taxon>
        <taxon>Sordariomycetes</taxon>
        <taxon>Sordariomycetidae</taxon>
        <taxon>Sordariales</taxon>
        <taxon>Chaetomiaceae</taxon>
        <taxon>Dichotomopilus</taxon>
    </lineage>
</organism>
<evidence type="ECO:0000256" key="1">
    <source>
        <dbReference type="SAM" id="MobiDB-lite"/>
    </source>
</evidence>
<keyword evidence="2" id="KW-0472">Membrane</keyword>
<dbReference type="AlphaFoldDB" id="A0AAN6V452"/>
<gene>
    <name evidence="4" type="ORF">C8A04DRAFT_27872</name>
</gene>
<evidence type="ECO:0000259" key="3">
    <source>
        <dbReference type="PROSITE" id="PS51212"/>
    </source>
</evidence>
<keyword evidence="5" id="KW-1185">Reference proteome</keyword>